<comment type="catalytic activity">
    <reaction evidence="1 8">
        <text>Exonucleolytic cleavage in the 3'- to 5'-direction to yield nucleoside 5'-phosphates.</text>
        <dbReference type="EC" id="3.1.13.1"/>
    </reaction>
</comment>
<dbReference type="Pfam" id="PF00575">
    <property type="entry name" value="S1"/>
    <property type="match status" value="1"/>
</dbReference>
<evidence type="ECO:0000256" key="7">
    <source>
        <dbReference type="ARBA" id="ARBA00022884"/>
    </source>
</evidence>
<dbReference type="AlphaFoldDB" id="A0A7X2S557"/>
<dbReference type="PROSITE" id="PS50126">
    <property type="entry name" value="S1"/>
    <property type="match status" value="1"/>
</dbReference>
<dbReference type="FunFam" id="2.40.50.140:FF:000273">
    <property type="entry name" value="Ribonuclease R"/>
    <property type="match status" value="1"/>
</dbReference>
<keyword evidence="12" id="KW-1185">Reference proteome</keyword>
<dbReference type="HAMAP" id="MF_01895">
    <property type="entry name" value="RNase_R"/>
    <property type="match status" value="1"/>
</dbReference>
<dbReference type="Proteomes" id="UP000434639">
    <property type="component" value="Unassembled WGS sequence"/>
</dbReference>
<dbReference type="GO" id="GO:0005829">
    <property type="term" value="C:cytosol"/>
    <property type="evidence" value="ECO:0007669"/>
    <property type="project" value="TreeGrafter"/>
</dbReference>
<evidence type="ECO:0000259" key="10">
    <source>
        <dbReference type="PROSITE" id="PS50126"/>
    </source>
</evidence>
<evidence type="ECO:0000256" key="6">
    <source>
        <dbReference type="ARBA" id="ARBA00022839"/>
    </source>
</evidence>
<dbReference type="PANTHER" id="PTHR23355:SF9">
    <property type="entry name" value="DIS3-LIKE EXONUCLEASE 2"/>
    <property type="match status" value="1"/>
</dbReference>
<comment type="similarity">
    <text evidence="8">Belongs to the RNR ribonuclease family. RNase R subfamily.</text>
</comment>
<keyword evidence="5 8" id="KW-0378">Hydrolase</keyword>
<dbReference type="EC" id="3.1.13.1" evidence="8"/>
<dbReference type="InterPro" id="IPR013223">
    <property type="entry name" value="RNase_B_OB_dom"/>
</dbReference>
<keyword evidence="3 8" id="KW-0963">Cytoplasm</keyword>
<dbReference type="InterPro" id="IPR050180">
    <property type="entry name" value="RNR_Ribonuclease"/>
</dbReference>
<keyword evidence="6 8" id="KW-0269">Exonuclease</keyword>
<dbReference type="SMART" id="SM00955">
    <property type="entry name" value="RNB"/>
    <property type="match status" value="1"/>
</dbReference>
<evidence type="ECO:0000313" key="12">
    <source>
        <dbReference type="Proteomes" id="UP000434639"/>
    </source>
</evidence>
<evidence type="ECO:0000256" key="8">
    <source>
        <dbReference type="HAMAP-Rule" id="MF_01895"/>
    </source>
</evidence>
<dbReference type="PROSITE" id="PS01175">
    <property type="entry name" value="RIBONUCLEASE_II"/>
    <property type="match status" value="1"/>
</dbReference>
<dbReference type="GO" id="GO:0006402">
    <property type="term" value="P:mRNA catabolic process"/>
    <property type="evidence" value="ECO:0007669"/>
    <property type="project" value="TreeGrafter"/>
</dbReference>
<dbReference type="InterPro" id="IPR012340">
    <property type="entry name" value="NA-bd_OB-fold"/>
</dbReference>
<dbReference type="InterPro" id="IPR040476">
    <property type="entry name" value="CSD2"/>
</dbReference>
<dbReference type="FunFam" id="2.40.50.140:FF:000219">
    <property type="entry name" value="Ribonuclease R"/>
    <property type="match status" value="1"/>
</dbReference>
<dbReference type="SMART" id="SM00316">
    <property type="entry name" value="S1"/>
    <property type="match status" value="2"/>
</dbReference>
<dbReference type="Pfam" id="PF00773">
    <property type="entry name" value="RNB"/>
    <property type="match status" value="1"/>
</dbReference>
<dbReference type="GO" id="GO:0003723">
    <property type="term" value="F:RNA binding"/>
    <property type="evidence" value="ECO:0007669"/>
    <property type="project" value="UniProtKB-UniRule"/>
</dbReference>
<dbReference type="SMART" id="SM00357">
    <property type="entry name" value="CSP"/>
    <property type="match status" value="2"/>
</dbReference>
<dbReference type="GO" id="GO:0008859">
    <property type="term" value="F:exoribonuclease II activity"/>
    <property type="evidence" value="ECO:0007669"/>
    <property type="project" value="UniProtKB-UniRule"/>
</dbReference>
<evidence type="ECO:0000256" key="1">
    <source>
        <dbReference type="ARBA" id="ARBA00001849"/>
    </source>
</evidence>
<dbReference type="SUPFAM" id="SSF50249">
    <property type="entry name" value="Nucleic acid-binding proteins"/>
    <property type="match status" value="4"/>
</dbReference>
<gene>
    <name evidence="8 11" type="primary">rnr</name>
    <name evidence="11" type="ORF">GKZ89_10360</name>
</gene>
<evidence type="ECO:0000313" key="11">
    <source>
        <dbReference type="EMBL" id="MTH53807.1"/>
    </source>
</evidence>
<proteinExistence type="inferred from homology"/>
<feature type="domain" description="S1 motif" evidence="10">
    <location>
        <begin position="629"/>
        <end position="709"/>
    </location>
</feature>
<dbReference type="InterPro" id="IPR003029">
    <property type="entry name" value="S1_domain"/>
</dbReference>
<evidence type="ECO:0000256" key="9">
    <source>
        <dbReference type="SAM" id="MobiDB-lite"/>
    </source>
</evidence>
<comment type="function">
    <text evidence="8">3'-5' exoribonuclease that releases 5'-nucleoside monophosphates and is involved in maturation of structured RNAs.</text>
</comment>
<evidence type="ECO:0000256" key="2">
    <source>
        <dbReference type="ARBA" id="ARBA00004496"/>
    </source>
</evidence>
<sequence>MNQEIQKHVDRLLTFMRDEAYKPLTIQELEDAFGVGEADVFRDFVKALVHMEEQGLVVRTRSNRYGLPEKMNLVKGKVSGHAKGFAFVITEEPGDDDIFIPPNELSNAMHGDIVLVRVSTSSSGARKEGTVVRILDRGMKEVVGTYTESKNFGFVIADDKKIANDIFIPRDASNGAVEGHKVVVKITTYPEGRMSAEGEVIQILGHKNDPGVDILSVIHKHGLPGGFSPDVLQQANDVPDEIAEEDYKDRRDLRNETIVTIDGADAKDLDDAVTVTKLENGNYKLGVHIADVSHYVTENSPIDVEALDRGTSVYLVDRVIPMIPHRLSNGLCSLNPKVDRLTLSCEMEVDDTGDVVKHEIFQSVIKTTERMTYTDVNSILAQDEKVRSRYETLVPMFERMAELAQVLRTKRMNRGAIDFDFKEAKVLVDQDGKPYDVELRERGVAERLIEEFMLLANETVAEHFHRMKVPFIYRIHEDPNEGKLQRFLEFITNFGYSVKGTGDEIHPRALQQILEEVQGQPEEMVVSTVMLRSMKQAKYDPESLGHFGLATEFYSHFTSPIRRYPDLIVHRLIRTYLIQGKTDESTKQKWSELLPGIAEQTSNMERRAVEAERETDDLKKSEYMLDKIGEEYDGIISSVTNFGMFIELPNTIEGLVHVSYMTDDYYRYDEKTYAMIGERTANVYRIGDEITVRVVNVNKDERAIDFEIVGMKGTRRRPAKDAPRSISAGQGRKKTTKERGGGRGAAPAGKERSGSPEDGWSTRGPKPKKKKKKGFENAPKAKRKKKR</sequence>
<dbReference type="NCBIfam" id="TIGR02063">
    <property type="entry name" value="RNase_R"/>
    <property type="match status" value="1"/>
</dbReference>
<dbReference type="PANTHER" id="PTHR23355">
    <property type="entry name" value="RIBONUCLEASE"/>
    <property type="match status" value="1"/>
</dbReference>
<comment type="caution">
    <text evidence="11">The sequence shown here is derived from an EMBL/GenBank/DDBJ whole genome shotgun (WGS) entry which is preliminary data.</text>
</comment>
<comment type="subcellular location">
    <subcellularLocation>
        <location evidence="2 8">Cytoplasm</location>
    </subcellularLocation>
</comment>
<dbReference type="InterPro" id="IPR011129">
    <property type="entry name" value="CSD"/>
</dbReference>
<dbReference type="EMBL" id="WMIB01000008">
    <property type="protein sequence ID" value="MTH53807.1"/>
    <property type="molecule type" value="Genomic_DNA"/>
</dbReference>
<dbReference type="CDD" id="cd04471">
    <property type="entry name" value="S1_RNase_R"/>
    <property type="match status" value="1"/>
</dbReference>
<dbReference type="NCBIfam" id="TIGR00358">
    <property type="entry name" value="3_prime_RNase"/>
    <property type="match status" value="1"/>
</dbReference>
<evidence type="ECO:0000256" key="3">
    <source>
        <dbReference type="ARBA" id="ARBA00022490"/>
    </source>
</evidence>
<evidence type="ECO:0000256" key="4">
    <source>
        <dbReference type="ARBA" id="ARBA00022722"/>
    </source>
</evidence>
<dbReference type="FunFam" id="2.40.50.140:FF:000213">
    <property type="entry name" value="Ribonuclease R"/>
    <property type="match status" value="1"/>
</dbReference>
<organism evidence="11 12">
    <name type="scientific">Metabacillus mangrovi</name>
    <dbReference type="NCBI Taxonomy" id="1491830"/>
    <lineage>
        <taxon>Bacteria</taxon>
        <taxon>Bacillati</taxon>
        <taxon>Bacillota</taxon>
        <taxon>Bacilli</taxon>
        <taxon>Bacillales</taxon>
        <taxon>Bacillaceae</taxon>
        <taxon>Metabacillus</taxon>
    </lineage>
</organism>
<keyword evidence="4 8" id="KW-0540">Nuclease</keyword>
<dbReference type="InterPro" id="IPR004476">
    <property type="entry name" value="RNase_II/RNase_R"/>
</dbReference>
<protein>
    <recommendedName>
        <fullName evidence="8">Ribonuclease R</fullName>
        <shortName evidence="8">RNase R</shortName>
        <ecNumber evidence="8">3.1.13.1</ecNumber>
    </recommendedName>
</protein>
<name>A0A7X2S557_9BACI</name>
<feature type="region of interest" description="Disordered" evidence="9">
    <location>
        <begin position="714"/>
        <end position="787"/>
    </location>
</feature>
<dbReference type="OrthoDB" id="9764149at2"/>
<dbReference type="InterPro" id="IPR022966">
    <property type="entry name" value="RNase_II/R_CS"/>
</dbReference>
<dbReference type="InterPro" id="IPR001900">
    <property type="entry name" value="RNase_II/R"/>
</dbReference>
<evidence type="ECO:0000256" key="5">
    <source>
        <dbReference type="ARBA" id="ARBA00022801"/>
    </source>
</evidence>
<keyword evidence="7 8" id="KW-0694">RNA-binding</keyword>
<dbReference type="Pfam" id="PF08206">
    <property type="entry name" value="OB_RNB"/>
    <property type="match status" value="1"/>
</dbReference>
<dbReference type="Gene3D" id="2.40.50.140">
    <property type="entry name" value="Nucleic acid-binding proteins"/>
    <property type="match status" value="3"/>
</dbReference>
<reference evidence="11 12" key="1">
    <citation type="journal article" date="2017" name="Int. J. Syst. Evol. Microbiol.">
        <title>Bacillus mangrovi sp. nov., isolated from a sediment sample from a mangrove forest.</title>
        <authorList>
            <person name="Gupta V."/>
            <person name="Singh P.K."/>
            <person name="Korpole S."/>
            <person name="Tanuku N.R.S."/>
            <person name="Pinnaka A.K."/>
        </authorList>
    </citation>
    <scope>NUCLEOTIDE SEQUENCE [LARGE SCALE GENOMIC DNA]</scope>
    <source>
        <strain evidence="11 12">KCTC 33872</strain>
    </source>
</reference>
<dbReference type="InterPro" id="IPR011805">
    <property type="entry name" value="RNase_R"/>
</dbReference>
<accession>A0A7X2S557</accession>
<dbReference type="Pfam" id="PF17876">
    <property type="entry name" value="CSD2"/>
    <property type="match status" value="1"/>
</dbReference>